<dbReference type="Proteomes" id="UP000006852">
    <property type="component" value="Chromosome"/>
</dbReference>
<dbReference type="InterPro" id="IPR024194">
    <property type="entry name" value="Ac/AlaTfrase_AlgI/DltB"/>
</dbReference>
<dbReference type="InterPro" id="IPR028362">
    <property type="entry name" value="AlgI"/>
</dbReference>
<dbReference type="PANTHER" id="PTHR13285">
    <property type="entry name" value="ACYLTRANSFERASE"/>
    <property type="match status" value="1"/>
</dbReference>
<dbReference type="OrthoDB" id="9805788at2"/>
<evidence type="ECO:0000313" key="9">
    <source>
        <dbReference type="EMBL" id="AEB13920.1"/>
    </source>
</evidence>
<protein>
    <submittedName>
        <fullName evidence="9">Membrane bound O-acyl transferase MBOAT family protein</fullName>
    </submittedName>
</protein>
<dbReference type="GeneID" id="302998163"/>
<feature type="transmembrane region" description="Helical" evidence="8">
    <location>
        <begin position="474"/>
        <end position="490"/>
    </location>
</feature>
<dbReference type="PANTHER" id="PTHR13285:SF18">
    <property type="entry name" value="PROTEIN-CYSTEINE N-PALMITOYLTRANSFERASE RASP"/>
    <property type="match status" value="1"/>
</dbReference>
<name>F2NUT9_TRES6</name>
<dbReference type="STRING" id="869209.Tresu_1000"/>
<evidence type="ECO:0000256" key="1">
    <source>
        <dbReference type="ARBA" id="ARBA00004651"/>
    </source>
</evidence>
<dbReference type="PIRSF" id="PIRSF500217">
    <property type="entry name" value="AlgI"/>
    <property type="match status" value="1"/>
</dbReference>
<evidence type="ECO:0000256" key="2">
    <source>
        <dbReference type="ARBA" id="ARBA00010323"/>
    </source>
</evidence>
<dbReference type="Pfam" id="PF03062">
    <property type="entry name" value="MBOAT"/>
    <property type="match status" value="1"/>
</dbReference>
<dbReference type="RefSeq" id="WP_013701212.1">
    <property type="nucleotide sequence ID" value="NC_015385.1"/>
</dbReference>
<dbReference type="eggNOG" id="COG1696">
    <property type="taxonomic scope" value="Bacteria"/>
</dbReference>
<keyword evidence="3 7" id="KW-1003">Cell membrane</keyword>
<keyword evidence="4 8" id="KW-0812">Transmembrane</keyword>
<dbReference type="GO" id="GO:0005886">
    <property type="term" value="C:plasma membrane"/>
    <property type="evidence" value="ECO:0007669"/>
    <property type="project" value="UniProtKB-SubCell"/>
</dbReference>
<dbReference type="EMBL" id="CP002631">
    <property type="protein sequence ID" value="AEB13920.1"/>
    <property type="molecule type" value="Genomic_DNA"/>
</dbReference>
<reference evidence="10" key="2">
    <citation type="submission" date="2011-04" db="EMBL/GenBank/DDBJ databases">
        <title>The complete genome of chromosome of Treponema succinifaciens DSM 2489.</title>
        <authorList>
            <person name="Lucas S."/>
            <person name="Copeland A."/>
            <person name="Lapidus A."/>
            <person name="Bruce D."/>
            <person name="Goodwin L."/>
            <person name="Pitluck S."/>
            <person name="Peters L."/>
            <person name="Kyrpides N."/>
            <person name="Mavromatis K."/>
            <person name="Ivanova N."/>
            <person name="Ovchinnikova G."/>
            <person name="Teshima H."/>
            <person name="Detter J.C."/>
            <person name="Tapia R."/>
            <person name="Han C."/>
            <person name="Land M."/>
            <person name="Hauser L."/>
            <person name="Markowitz V."/>
            <person name="Cheng J.-F."/>
            <person name="Hugenholtz P."/>
            <person name="Woyke T."/>
            <person name="Wu D."/>
            <person name="Gronow S."/>
            <person name="Wellnitz S."/>
            <person name="Brambilla E."/>
            <person name="Klenk H.-P."/>
            <person name="Eisen J.A."/>
        </authorList>
    </citation>
    <scope>NUCLEOTIDE SEQUENCE [LARGE SCALE GENOMIC DNA]</scope>
    <source>
        <strain evidence="10">ATCC 33096 / DSM 2489 / 6091</strain>
    </source>
</reference>
<keyword evidence="6 7" id="KW-0472">Membrane</keyword>
<dbReference type="InterPro" id="IPR004299">
    <property type="entry name" value="MBOAT_fam"/>
</dbReference>
<accession>F2NUT9</accession>
<reference evidence="9 10" key="1">
    <citation type="journal article" date="2011" name="Stand. Genomic Sci.">
        <title>Complete genome sequence of Treponema succinifaciens type strain (6091).</title>
        <authorList>
            <person name="Han C."/>
            <person name="Gronow S."/>
            <person name="Teshima H."/>
            <person name="Lapidus A."/>
            <person name="Nolan M."/>
            <person name="Lucas S."/>
            <person name="Hammon N."/>
            <person name="Deshpande S."/>
            <person name="Cheng J.F."/>
            <person name="Zeytun A."/>
            <person name="Tapia R."/>
            <person name="Goodwin L."/>
            <person name="Pitluck S."/>
            <person name="Liolios K."/>
            <person name="Pagani I."/>
            <person name="Ivanova N."/>
            <person name="Mavromatis K."/>
            <person name="Mikhailova N."/>
            <person name="Huntemann M."/>
            <person name="Pati A."/>
            <person name="Chen A."/>
            <person name="Palaniappan K."/>
            <person name="Land M."/>
            <person name="Hauser L."/>
            <person name="Brambilla E.M."/>
            <person name="Rohde M."/>
            <person name="Goker M."/>
            <person name="Woyke T."/>
            <person name="Bristow J."/>
            <person name="Eisen J.A."/>
            <person name="Markowitz V."/>
            <person name="Hugenholtz P."/>
            <person name="Kyrpides N.C."/>
            <person name="Klenk H.P."/>
            <person name="Detter J.C."/>
        </authorList>
    </citation>
    <scope>NUCLEOTIDE SEQUENCE [LARGE SCALE GENOMIC DNA]</scope>
    <source>
        <strain evidence="10">ATCC 33096 / DSM 2489 / 6091</strain>
    </source>
</reference>
<feature type="transmembrane region" description="Helical" evidence="8">
    <location>
        <begin position="5"/>
        <end position="22"/>
    </location>
</feature>
<evidence type="ECO:0000313" key="10">
    <source>
        <dbReference type="Proteomes" id="UP000006852"/>
    </source>
</evidence>
<sequence length="538" mass="62639">MNFRTWSFCFFLVISLFCYYKLPKKFQWICILISSVVFYAFSGAVNLIFILFSSFLTFYGAKKITSYNLLLREKKSVLTKEDFKVERENIKHIKRIVLLIVLILNIGLLAYLKYWNAFVSFLGNCFLLNFDFLKFSGFRGILLPLGISFYTFQTTAYFMDIYNGKYENEKNFLKYFTFVSFFPQLIMGPINRFDKLGIQLKEEHEFDFENIKHGVLLILFGAMKKYCIADLLYTRISSVLDHPYDNLPGSLIAFGILAFSIYQYADFSGGIDMVLGISKLFGLEMQPNFKQPYFARNLADFWRRWHISLGLWMKDYVFYPLALTHFMQNIGKFFSAHGGKKIGKHLARTVPAGIANIVVFLLVGIWHGPELHFVLWGLYNGLVIAFSDLFKPAFEKLSSILHINVKSKSFVVFQIVRTFIVVNIGAYFDRITDVKKCFLYLKRTFFNFGTLEIYKSQAYLKSVFGSFRYVESELVLIISASIIVFITSFLKENKVDLYTAIQKKNIAFRWSAYYVPLILVILSMSFSPSNPVFMYAQY</sequence>
<evidence type="ECO:0000256" key="6">
    <source>
        <dbReference type="ARBA" id="ARBA00023136"/>
    </source>
</evidence>
<keyword evidence="10" id="KW-1185">Reference proteome</keyword>
<comment type="similarity">
    <text evidence="2 7">Belongs to the membrane-bound acyltransferase family.</text>
</comment>
<evidence type="ECO:0000256" key="7">
    <source>
        <dbReference type="PIRNR" id="PIRNR016636"/>
    </source>
</evidence>
<keyword evidence="5 8" id="KW-1133">Transmembrane helix</keyword>
<feature type="transmembrane region" description="Helical" evidence="8">
    <location>
        <begin position="135"/>
        <end position="152"/>
    </location>
</feature>
<feature type="transmembrane region" description="Helical" evidence="8">
    <location>
        <begin position="410"/>
        <end position="428"/>
    </location>
</feature>
<dbReference type="PIRSF" id="PIRSF016636">
    <property type="entry name" value="AlgI_DltB"/>
    <property type="match status" value="1"/>
</dbReference>
<feature type="transmembrane region" description="Helical" evidence="8">
    <location>
        <begin position="511"/>
        <end position="528"/>
    </location>
</feature>
<dbReference type="AlphaFoldDB" id="F2NUT9"/>
<dbReference type="InterPro" id="IPR051085">
    <property type="entry name" value="MB_O-acyltransferase"/>
</dbReference>
<dbReference type="KEGG" id="tsu:Tresu_1000"/>
<dbReference type="GO" id="GO:0042121">
    <property type="term" value="P:alginic acid biosynthetic process"/>
    <property type="evidence" value="ECO:0007669"/>
    <property type="project" value="InterPro"/>
</dbReference>
<keyword evidence="7" id="KW-0012">Acyltransferase</keyword>
<comment type="subcellular location">
    <subcellularLocation>
        <location evidence="1">Cell membrane</location>
        <topology evidence="1">Multi-pass membrane protein</topology>
    </subcellularLocation>
</comment>
<dbReference type="GO" id="GO:0016746">
    <property type="term" value="F:acyltransferase activity"/>
    <property type="evidence" value="ECO:0007669"/>
    <property type="project" value="UniProtKB-KW"/>
</dbReference>
<feature type="transmembrane region" description="Helical" evidence="8">
    <location>
        <begin position="96"/>
        <end position="115"/>
    </location>
</feature>
<gene>
    <name evidence="9" type="ordered locus">Tresu_1000</name>
</gene>
<keyword evidence="7 9" id="KW-0808">Transferase</keyword>
<feature type="transmembrane region" description="Helical" evidence="8">
    <location>
        <begin position="346"/>
        <end position="367"/>
    </location>
</feature>
<evidence type="ECO:0000256" key="5">
    <source>
        <dbReference type="ARBA" id="ARBA00022989"/>
    </source>
</evidence>
<organism evidence="9 10">
    <name type="scientific">Treponema succinifaciens (strain ATCC 33096 / DSM 2489 / 6091)</name>
    <dbReference type="NCBI Taxonomy" id="869209"/>
    <lineage>
        <taxon>Bacteria</taxon>
        <taxon>Pseudomonadati</taxon>
        <taxon>Spirochaetota</taxon>
        <taxon>Spirochaetia</taxon>
        <taxon>Spirochaetales</taxon>
        <taxon>Treponemataceae</taxon>
        <taxon>Treponema</taxon>
    </lineage>
</organism>
<evidence type="ECO:0000256" key="8">
    <source>
        <dbReference type="SAM" id="Phobius"/>
    </source>
</evidence>
<proteinExistence type="inferred from homology"/>
<evidence type="ECO:0000256" key="3">
    <source>
        <dbReference type="ARBA" id="ARBA00022475"/>
    </source>
</evidence>
<feature type="transmembrane region" description="Helical" evidence="8">
    <location>
        <begin position="373"/>
        <end position="390"/>
    </location>
</feature>
<feature type="transmembrane region" description="Helical" evidence="8">
    <location>
        <begin position="28"/>
        <end position="61"/>
    </location>
</feature>
<dbReference type="HOGENOM" id="CLU_025255_0_0_12"/>
<evidence type="ECO:0000256" key="4">
    <source>
        <dbReference type="ARBA" id="ARBA00022692"/>
    </source>
</evidence>